<name>A0ABT8KPL8_9BACT</name>
<accession>A0ABT8KPL8</accession>
<dbReference type="InterPro" id="IPR011519">
    <property type="entry name" value="UnbV_ASPIC"/>
</dbReference>
<proteinExistence type="predicted"/>
<dbReference type="PANTHER" id="PTHR16026:SF0">
    <property type="entry name" value="CARTILAGE ACIDIC PROTEIN 1"/>
    <property type="match status" value="1"/>
</dbReference>
<dbReference type="PANTHER" id="PTHR16026">
    <property type="entry name" value="CARTILAGE ACIDIC PROTEIN 1"/>
    <property type="match status" value="1"/>
</dbReference>
<dbReference type="Pfam" id="PF07593">
    <property type="entry name" value="UnbV_ASPIC"/>
    <property type="match status" value="1"/>
</dbReference>
<dbReference type="RefSeq" id="WP_346752195.1">
    <property type="nucleotide sequence ID" value="NZ_JAUJEA010000004.1"/>
</dbReference>
<dbReference type="EMBL" id="JAUJEA010000004">
    <property type="protein sequence ID" value="MDN5202169.1"/>
    <property type="molecule type" value="Genomic_DNA"/>
</dbReference>
<evidence type="ECO:0000259" key="2">
    <source>
        <dbReference type="Pfam" id="PF07593"/>
    </source>
</evidence>
<feature type="domain" description="ASPIC/UnbV" evidence="2">
    <location>
        <begin position="468"/>
        <end position="534"/>
    </location>
</feature>
<dbReference type="InterPro" id="IPR013517">
    <property type="entry name" value="FG-GAP"/>
</dbReference>
<comment type="caution">
    <text evidence="3">The sequence shown here is derived from an EMBL/GenBank/DDBJ whole genome shotgun (WGS) entry which is preliminary data.</text>
</comment>
<evidence type="ECO:0000256" key="1">
    <source>
        <dbReference type="ARBA" id="ARBA00022729"/>
    </source>
</evidence>
<keyword evidence="4" id="KW-1185">Reference proteome</keyword>
<gene>
    <name evidence="3" type="ORF">QQ008_12365</name>
</gene>
<dbReference type="Gene3D" id="2.130.10.130">
    <property type="entry name" value="Integrin alpha, N-terminal"/>
    <property type="match status" value="1"/>
</dbReference>
<protein>
    <submittedName>
        <fullName evidence="3">CRTAC1 family protein</fullName>
    </submittedName>
</protein>
<dbReference type="Pfam" id="PF13517">
    <property type="entry name" value="FG-GAP_3"/>
    <property type="match status" value="3"/>
</dbReference>
<evidence type="ECO:0000313" key="3">
    <source>
        <dbReference type="EMBL" id="MDN5202169.1"/>
    </source>
</evidence>
<sequence length="633" mass="69405">MIKTLLSGLFLCLFATITFSQPRFTDVTEEAGINHAFRVFQGTFGGGVAVLDYDNDGLEDLFIAGGLGRDYLYKNNGDGTFSDLTEEARLSLKDTLITQGAVCADVNKDGYTDIFVTTIASLSGDREVPRASDILYLNNGDGTFLDASQAYGLEEIQTFSTGAVFGDINADGYPDLFVGNYFDRFDGNLGKINGGTITGEQRPSVDQFYINVGGKYFRNMAEVFGIQNEGFGFGAVLTDFDNDRDLDLYIINDFGNRATSNELYRNEFPKNAFTDVSKELAANFGINAMGTAIGDYNNDGWFDYFISNFRISPFMVGSGVDRPFLQQTVELGISFGTVETESGDIVVPISWGANFFDYDNDLDVDLFICNGALNPSVIPNPNIFLENKGEYFEDIGRIAGLADPGIGRGSVTFDYDNDGDLDLFVVNQKPEENAAQVGTTKSVLYRNDSPSGNWLKVKLSGVNADSHGVGSRIEVVVGDLKMIREIDGGSSHESQNSTVAHFGLADFTTVDSVIVKWIGGNTQVLTDIPVNQTLNIREEIADIQSPFSKGNVSVFPSYFRDELMIQYELAEFSSYSLEVFDQSGKRVASLIDKKDGYTGVYRWSAPPDLNAGVYYFVIESDLGKLMTRGVKLK</sequence>
<dbReference type="SUPFAM" id="SSF69318">
    <property type="entry name" value="Integrin alpha N-terminal domain"/>
    <property type="match status" value="1"/>
</dbReference>
<dbReference type="InterPro" id="IPR027039">
    <property type="entry name" value="Crtac1"/>
</dbReference>
<reference evidence="3" key="1">
    <citation type="submission" date="2023-06" db="EMBL/GenBank/DDBJ databases">
        <title>Genomic of Parafulvivirga corallium.</title>
        <authorList>
            <person name="Wang G."/>
        </authorList>
    </citation>
    <scope>NUCLEOTIDE SEQUENCE</scope>
    <source>
        <strain evidence="3">BMA10</strain>
    </source>
</reference>
<organism evidence="3 4">
    <name type="scientific">Splendidivirga corallicola</name>
    <dbReference type="NCBI Taxonomy" id="3051826"/>
    <lineage>
        <taxon>Bacteria</taxon>
        <taxon>Pseudomonadati</taxon>
        <taxon>Bacteroidota</taxon>
        <taxon>Cytophagia</taxon>
        <taxon>Cytophagales</taxon>
        <taxon>Splendidivirgaceae</taxon>
        <taxon>Splendidivirga</taxon>
    </lineage>
</organism>
<evidence type="ECO:0000313" key="4">
    <source>
        <dbReference type="Proteomes" id="UP001172082"/>
    </source>
</evidence>
<keyword evidence="1" id="KW-0732">Signal</keyword>
<dbReference type="InterPro" id="IPR028994">
    <property type="entry name" value="Integrin_alpha_N"/>
</dbReference>
<dbReference type="Proteomes" id="UP001172082">
    <property type="component" value="Unassembled WGS sequence"/>
</dbReference>